<keyword evidence="3 5" id="KW-0687">Ribonucleoprotein</keyword>
<comment type="caution">
    <text evidence="6">The sequence shown here is derived from an EMBL/GenBank/DDBJ whole genome shotgun (WGS) entry which is preliminary data.</text>
</comment>
<dbReference type="Proteomes" id="UP000229916">
    <property type="component" value="Unassembled WGS sequence"/>
</dbReference>
<dbReference type="AlphaFoldDB" id="A0A2M7AML4"/>
<reference evidence="7" key="1">
    <citation type="submission" date="2017-09" db="EMBL/GenBank/DDBJ databases">
        <title>Depth-based differentiation of microbial function through sediment-hosted aquifers and enrichment of novel symbionts in the deep terrestrial subsurface.</title>
        <authorList>
            <person name="Probst A.J."/>
            <person name="Ladd B."/>
            <person name="Jarett J.K."/>
            <person name="Geller-Mcgrath D.E."/>
            <person name="Sieber C.M.K."/>
            <person name="Emerson J.B."/>
            <person name="Anantharaman K."/>
            <person name="Thomas B.C."/>
            <person name="Malmstrom R."/>
            <person name="Stieglmeier M."/>
            <person name="Klingl A."/>
            <person name="Woyke T."/>
            <person name="Ryan C.M."/>
            <person name="Banfield J.F."/>
        </authorList>
    </citation>
    <scope>NUCLEOTIDE SEQUENCE [LARGE SCALE GENOMIC DNA]</scope>
</reference>
<organism evidence="6 7">
    <name type="scientific">candidate division WWE3 bacterium CG06_land_8_20_14_3_00_42_16</name>
    <dbReference type="NCBI Taxonomy" id="1975083"/>
    <lineage>
        <taxon>Bacteria</taxon>
        <taxon>Katanobacteria</taxon>
    </lineage>
</organism>
<proteinExistence type="inferred from homology"/>
<dbReference type="InterPro" id="IPR001854">
    <property type="entry name" value="Ribosomal_uL29"/>
</dbReference>
<dbReference type="NCBIfam" id="TIGR00012">
    <property type="entry name" value="L29"/>
    <property type="match status" value="1"/>
</dbReference>
<dbReference type="GO" id="GO:0003735">
    <property type="term" value="F:structural constituent of ribosome"/>
    <property type="evidence" value="ECO:0007669"/>
    <property type="project" value="InterPro"/>
</dbReference>
<dbReference type="GO" id="GO:1990904">
    <property type="term" value="C:ribonucleoprotein complex"/>
    <property type="evidence" value="ECO:0007669"/>
    <property type="project" value="UniProtKB-KW"/>
</dbReference>
<accession>A0A2M7AML4</accession>
<keyword evidence="2 5" id="KW-0689">Ribosomal protein</keyword>
<dbReference type="GO" id="GO:0005840">
    <property type="term" value="C:ribosome"/>
    <property type="evidence" value="ECO:0007669"/>
    <property type="project" value="UniProtKB-KW"/>
</dbReference>
<dbReference type="Pfam" id="PF00831">
    <property type="entry name" value="Ribosomal_L29"/>
    <property type="match status" value="1"/>
</dbReference>
<gene>
    <name evidence="5 6" type="primary">rpmC</name>
    <name evidence="6" type="ORF">COS81_03140</name>
</gene>
<evidence type="ECO:0000313" key="7">
    <source>
        <dbReference type="Proteomes" id="UP000229916"/>
    </source>
</evidence>
<evidence type="ECO:0000256" key="3">
    <source>
        <dbReference type="ARBA" id="ARBA00023274"/>
    </source>
</evidence>
<dbReference type="EMBL" id="PEWD01000064">
    <property type="protein sequence ID" value="PIU68646.1"/>
    <property type="molecule type" value="Genomic_DNA"/>
</dbReference>
<dbReference type="GO" id="GO:0006412">
    <property type="term" value="P:translation"/>
    <property type="evidence" value="ECO:0007669"/>
    <property type="project" value="UniProtKB-UniRule"/>
</dbReference>
<evidence type="ECO:0000256" key="2">
    <source>
        <dbReference type="ARBA" id="ARBA00022980"/>
    </source>
</evidence>
<evidence type="ECO:0000256" key="1">
    <source>
        <dbReference type="ARBA" id="ARBA00009254"/>
    </source>
</evidence>
<evidence type="ECO:0000313" key="6">
    <source>
        <dbReference type="EMBL" id="PIU68646.1"/>
    </source>
</evidence>
<sequence>MAKNKDLKKNFKVELKQEVNDSELRRRLSEERQKLLQTRLNLKIGKEKNTQVVRLQRKKIAQILTRLKQVQILNQAKTLSGKEI</sequence>
<evidence type="ECO:0000256" key="4">
    <source>
        <dbReference type="ARBA" id="ARBA00035204"/>
    </source>
</evidence>
<comment type="similarity">
    <text evidence="1 5">Belongs to the universal ribosomal protein uL29 family.</text>
</comment>
<dbReference type="SUPFAM" id="SSF46561">
    <property type="entry name" value="Ribosomal protein L29 (L29p)"/>
    <property type="match status" value="1"/>
</dbReference>
<protein>
    <recommendedName>
        <fullName evidence="4 5">Large ribosomal subunit protein uL29</fullName>
    </recommendedName>
</protein>
<name>A0A2M7AML4_UNCKA</name>
<dbReference type="InterPro" id="IPR036049">
    <property type="entry name" value="Ribosomal_uL29_sf"/>
</dbReference>
<dbReference type="Gene3D" id="1.10.287.310">
    <property type="match status" value="1"/>
</dbReference>
<dbReference type="HAMAP" id="MF_00374">
    <property type="entry name" value="Ribosomal_uL29"/>
    <property type="match status" value="1"/>
</dbReference>
<evidence type="ECO:0000256" key="5">
    <source>
        <dbReference type="HAMAP-Rule" id="MF_00374"/>
    </source>
</evidence>